<organism evidence="2 3">
    <name type="scientific">Thermothelomyces thermophilus (strain ATCC 42464 / BCRC 31852 / DSM 1799)</name>
    <name type="common">Sporotrichum thermophile</name>
    <dbReference type="NCBI Taxonomy" id="573729"/>
    <lineage>
        <taxon>Eukaryota</taxon>
        <taxon>Fungi</taxon>
        <taxon>Dikarya</taxon>
        <taxon>Ascomycota</taxon>
        <taxon>Pezizomycotina</taxon>
        <taxon>Sordariomycetes</taxon>
        <taxon>Sordariomycetidae</taxon>
        <taxon>Sordariales</taxon>
        <taxon>Chaetomiaceae</taxon>
        <taxon>Thermothelomyces</taxon>
    </lineage>
</organism>
<dbReference type="RefSeq" id="XP_003664085.1">
    <property type="nucleotide sequence ID" value="XM_003664037.1"/>
</dbReference>
<gene>
    <name evidence="2" type="ORF">MYCTH_2306494</name>
</gene>
<name>G2QHI0_THET4</name>
<dbReference type="VEuPathDB" id="FungiDB:MYCTH_2306494"/>
<evidence type="ECO:0000256" key="1">
    <source>
        <dbReference type="SAM" id="MobiDB-lite"/>
    </source>
</evidence>
<feature type="region of interest" description="Disordered" evidence="1">
    <location>
        <begin position="84"/>
        <end position="112"/>
    </location>
</feature>
<dbReference type="InParanoid" id="G2QHI0"/>
<evidence type="ECO:0000313" key="3">
    <source>
        <dbReference type="Proteomes" id="UP000007322"/>
    </source>
</evidence>
<protein>
    <submittedName>
        <fullName evidence="2">Uncharacterized protein</fullName>
    </submittedName>
</protein>
<evidence type="ECO:0000313" key="2">
    <source>
        <dbReference type="EMBL" id="AEO58840.1"/>
    </source>
</evidence>
<dbReference type="HOGENOM" id="CLU_1587631_0_0_1"/>
<dbReference type="Proteomes" id="UP000007322">
    <property type="component" value="Chromosome 4"/>
</dbReference>
<feature type="region of interest" description="Disordered" evidence="1">
    <location>
        <begin position="133"/>
        <end position="168"/>
    </location>
</feature>
<keyword evidence="3" id="KW-1185">Reference proteome</keyword>
<proteinExistence type="predicted"/>
<feature type="region of interest" description="Disordered" evidence="1">
    <location>
        <begin position="23"/>
        <end position="46"/>
    </location>
</feature>
<dbReference type="KEGG" id="mtm:MYCTH_2306494"/>
<accession>G2QHI0</accession>
<feature type="compositionally biased region" description="Polar residues" evidence="1">
    <location>
        <begin position="28"/>
        <end position="40"/>
    </location>
</feature>
<dbReference type="EMBL" id="CP003005">
    <property type="protein sequence ID" value="AEO58840.1"/>
    <property type="molecule type" value="Genomic_DNA"/>
</dbReference>
<sequence length="168" mass="18362">MARSGRVPKQSRQRLMSFVKYISKKPQKLQNRQQSKNCRSTGRGGGVAAVITPLPTNLDTKPSGSTVLFWLSRFFGSTTTELEARDARECSPSPLHQPQLRVEPRRTDDPPGPLPFGLAFPHGDLPMAKVLHATGASPSPRASNNGEVPRMLRLCRSEPLPPSSTSHA</sequence>
<dbReference type="AlphaFoldDB" id="G2QHI0"/>
<reference evidence="2 3" key="1">
    <citation type="journal article" date="2011" name="Nat. Biotechnol.">
        <title>Comparative genomic analysis of the thermophilic biomass-degrading fungi Myceliophthora thermophila and Thielavia terrestris.</title>
        <authorList>
            <person name="Berka R.M."/>
            <person name="Grigoriev I.V."/>
            <person name="Otillar R."/>
            <person name="Salamov A."/>
            <person name="Grimwood J."/>
            <person name="Reid I."/>
            <person name="Ishmael N."/>
            <person name="John T."/>
            <person name="Darmond C."/>
            <person name="Moisan M.-C."/>
            <person name="Henrissat B."/>
            <person name="Coutinho P.M."/>
            <person name="Lombard V."/>
            <person name="Natvig D.O."/>
            <person name="Lindquist E."/>
            <person name="Schmutz J."/>
            <person name="Lucas S."/>
            <person name="Harris P."/>
            <person name="Powlowski J."/>
            <person name="Bellemare A."/>
            <person name="Taylor D."/>
            <person name="Butler G."/>
            <person name="de Vries R.P."/>
            <person name="Allijn I.E."/>
            <person name="van den Brink J."/>
            <person name="Ushinsky S."/>
            <person name="Storms R."/>
            <person name="Powell A.J."/>
            <person name="Paulsen I.T."/>
            <person name="Elbourne L.D.H."/>
            <person name="Baker S.E."/>
            <person name="Magnuson J."/>
            <person name="LaBoissiere S."/>
            <person name="Clutterbuck A.J."/>
            <person name="Martinez D."/>
            <person name="Wogulis M."/>
            <person name="de Leon A.L."/>
            <person name="Rey M.W."/>
            <person name="Tsang A."/>
        </authorList>
    </citation>
    <scope>NUCLEOTIDE SEQUENCE [LARGE SCALE GENOMIC DNA]</scope>
    <source>
        <strain evidence="3">ATCC 42464 / BCRC 31852 / DSM 1799</strain>
    </source>
</reference>
<feature type="compositionally biased region" description="Polar residues" evidence="1">
    <location>
        <begin position="136"/>
        <end position="146"/>
    </location>
</feature>
<dbReference type="GeneID" id="11513638"/>